<evidence type="ECO:0000256" key="7">
    <source>
        <dbReference type="ARBA" id="ARBA00022989"/>
    </source>
</evidence>
<keyword evidence="10 11" id="KW-0066">ATP synthesis</keyword>
<comment type="subcellular location">
    <subcellularLocation>
        <location evidence="11 12">Cell membrane</location>
        <topology evidence="11 12">Multi-pass membrane protein</topology>
    </subcellularLocation>
    <subcellularLocation>
        <location evidence="1">Membrane</location>
        <topology evidence="1">Multi-pass membrane protein</topology>
    </subcellularLocation>
</comment>
<keyword evidence="9 11" id="KW-0472">Membrane</keyword>
<evidence type="ECO:0000256" key="1">
    <source>
        <dbReference type="ARBA" id="ARBA00004141"/>
    </source>
</evidence>
<evidence type="ECO:0000313" key="13">
    <source>
        <dbReference type="EMBL" id="UXD89222.1"/>
    </source>
</evidence>
<reference evidence="14" key="1">
    <citation type="submission" date="2020-06" db="EMBL/GenBank/DDBJ databases">
        <title>Thalassolituus marinus alknpb1M-1, a hydrocarbon-degrading bacterium isolated from the deep-sea overlying water using an in-situ strategy from the South China Sea basin.</title>
        <authorList>
            <person name="Dong C."/>
            <person name="Chen Y."/>
            <person name="Shao Z."/>
        </authorList>
    </citation>
    <scope>NUCLEOTIDE SEQUENCE [LARGE SCALE GENOMIC DNA]</scope>
    <source>
        <strain evidence="14">alknpb1M-1</strain>
    </source>
</reference>
<evidence type="ECO:0000256" key="12">
    <source>
        <dbReference type="RuleBase" id="RU000483"/>
    </source>
</evidence>
<dbReference type="NCBIfam" id="TIGR01131">
    <property type="entry name" value="ATP_synt_6_or_A"/>
    <property type="match status" value="1"/>
</dbReference>
<dbReference type="PRINTS" id="PR00123">
    <property type="entry name" value="ATPASEA"/>
</dbReference>
<keyword evidence="8 11" id="KW-0406">Ion transport</keyword>
<feature type="transmembrane region" description="Helical" evidence="11">
    <location>
        <begin position="77"/>
        <end position="98"/>
    </location>
</feature>
<dbReference type="Pfam" id="PF00119">
    <property type="entry name" value="ATP-synt_A"/>
    <property type="match status" value="1"/>
</dbReference>
<keyword evidence="6 11" id="KW-0375">Hydrogen ion transport</keyword>
<protein>
    <recommendedName>
        <fullName evidence="11 12">ATP synthase subunit a</fullName>
    </recommendedName>
    <alternativeName>
        <fullName evidence="11">ATP synthase F0 sector subunit a</fullName>
    </alternativeName>
    <alternativeName>
        <fullName evidence="11">F-ATPase subunit 6</fullName>
    </alternativeName>
</protein>
<keyword evidence="5 11" id="KW-0812">Transmembrane</keyword>
<dbReference type="NCBIfam" id="NF004477">
    <property type="entry name" value="PRK05815.1-1"/>
    <property type="match status" value="1"/>
</dbReference>
<feature type="transmembrane region" description="Helical" evidence="11">
    <location>
        <begin position="188"/>
        <end position="208"/>
    </location>
</feature>
<dbReference type="Proteomes" id="UP001065322">
    <property type="component" value="Chromosome"/>
</dbReference>
<evidence type="ECO:0000256" key="11">
    <source>
        <dbReference type="HAMAP-Rule" id="MF_01393"/>
    </source>
</evidence>
<dbReference type="InterPro" id="IPR045082">
    <property type="entry name" value="ATP_syn_F0_a_bact/chloroplast"/>
</dbReference>
<name>A0ABY6AEJ1_9GAMM</name>
<comment type="function">
    <text evidence="11 12">Key component of the proton channel; it plays a direct role in the translocation of protons across the membrane.</text>
</comment>
<evidence type="ECO:0000256" key="10">
    <source>
        <dbReference type="ARBA" id="ARBA00023310"/>
    </source>
</evidence>
<dbReference type="HAMAP" id="MF_01393">
    <property type="entry name" value="ATP_synth_a_bact"/>
    <property type="match status" value="1"/>
</dbReference>
<dbReference type="PANTHER" id="PTHR42823:SF3">
    <property type="entry name" value="ATP SYNTHASE SUBUNIT A, CHLOROPLASTIC"/>
    <property type="match status" value="1"/>
</dbReference>
<dbReference type="Gene3D" id="1.20.120.220">
    <property type="entry name" value="ATP synthase, F0 complex, subunit A"/>
    <property type="match status" value="1"/>
</dbReference>
<gene>
    <name evidence="11 13" type="primary">atpB</name>
    <name evidence="13" type="ORF">HUF19_18070</name>
</gene>
<dbReference type="InterPro" id="IPR035908">
    <property type="entry name" value="F0_ATP_A_sf"/>
</dbReference>
<feature type="transmembrane region" description="Helical" evidence="11">
    <location>
        <begin position="136"/>
        <end position="152"/>
    </location>
</feature>
<comment type="similarity">
    <text evidence="2 11 12">Belongs to the ATPase A chain family.</text>
</comment>
<dbReference type="EMBL" id="CP054475">
    <property type="protein sequence ID" value="UXD89222.1"/>
    <property type="molecule type" value="Genomic_DNA"/>
</dbReference>
<proteinExistence type="inferred from homology"/>
<dbReference type="CDD" id="cd00310">
    <property type="entry name" value="ATP-synt_Fo_a_6"/>
    <property type="match status" value="1"/>
</dbReference>
<feature type="transmembrane region" description="Helical" evidence="11">
    <location>
        <begin position="277"/>
        <end position="300"/>
    </location>
</feature>
<keyword evidence="3 11" id="KW-0813">Transport</keyword>
<accession>A0ABY6AEJ1</accession>
<keyword evidence="11" id="KW-1003">Cell membrane</keyword>
<keyword evidence="14" id="KW-1185">Reference proteome</keyword>
<evidence type="ECO:0000256" key="5">
    <source>
        <dbReference type="ARBA" id="ARBA00022692"/>
    </source>
</evidence>
<feature type="transmembrane region" description="Helical" evidence="11">
    <location>
        <begin position="250"/>
        <end position="271"/>
    </location>
</feature>
<evidence type="ECO:0000256" key="8">
    <source>
        <dbReference type="ARBA" id="ARBA00023065"/>
    </source>
</evidence>
<dbReference type="PANTHER" id="PTHR42823">
    <property type="entry name" value="ATP SYNTHASE SUBUNIT A, CHLOROPLASTIC"/>
    <property type="match status" value="1"/>
</dbReference>
<dbReference type="SUPFAM" id="SSF81336">
    <property type="entry name" value="F1F0 ATP synthase subunit A"/>
    <property type="match status" value="1"/>
</dbReference>
<keyword evidence="7 11" id="KW-1133">Transmembrane helix</keyword>
<evidence type="ECO:0000256" key="2">
    <source>
        <dbReference type="ARBA" id="ARBA00006810"/>
    </source>
</evidence>
<organism evidence="13 14">
    <name type="scientific">Thalassolituus hydrocarboniclasticus</name>
    <dbReference type="NCBI Taxonomy" id="2742796"/>
    <lineage>
        <taxon>Bacteria</taxon>
        <taxon>Pseudomonadati</taxon>
        <taxon>Pseudomonadota</taxon>
        <taxon>Gammaproteobacteria</taxon>
        <taxon>Oceanospirillales</taxon>
        <taxon>Oceanospirillaceae</taxon>
        <taxon>Thalassolituus</taxon>
    </lineage>
</organism>
<feature type="transmembrane region" description="Helical" evidence="11">
    <location>
        <begin position="220"/>
        <end position="238"/>
    </location>
</feature>
<dbReference type="InterPro" id="IPR000568">
    <property type="entry name" value="ATP_synth_F0_asu"/>
</dbReference>
<evidence type="ECO:0000256" key="9">
    <source>
        <dbReference type="ARBA" id="ARBA00023136"/>
    </source>
</evidence>
<dbReference type="PROSITE" id="PS00449">
    <property type="entry name" value="ATPASE_A"/>
    <property type="match status" value="1"/>
</dbReference>
<sequence>MACNSQEYIAHHLTNLTYGKLPSGYVRKELVPVKDDAGNAVADDSGCPVTTVRETELTTSTWTIAANGQEAKDMGFMAVHVDSLGWSVFMGLLFVWFFSRVAKKATSGVPGTAQNLVEAVVGFVDNTVKETFHGRSPLIAPLALTIFVWVFLMNSLKWIPVDVVPGIAHALGAPYFKIVPTADPNGTLGLSIGVFLLIIFYSIKVKGAVGFAKELSFTPFNHWLAVPFNLFLEILGLLTKPLSLALRLFGNMYAGEVVFILIALLPFYAQWVLNVPWAIFHILVIPLQAFIFMVLTIVYLSQAHEDHH</sequence>
<keyword evidence="4 11" id="KW-0138">CF(0)</keyword>
<dbReference type="RefSeq" id="WP_260997894.1">
    <property type="nucleotide sequence ID" value="NZ_CP054475.1"/>
</dbReference>
<evidence type="ECO:0000256" key="4">
    <source>
        <dbReference type="ARBA" id="ARBA00022547"/>
    </source>
</evidence>
<dbReference type="InterPro" id="IPR023011">
    <property type="entry name" value="ATP_synth_F0_asu_AS"/>
</dbReference>
<evidence type="ECO:0000256" key="6">
    <source>
        <dbReference type="ARBA" id="ARBA00022781"/>
    </source>
</evidence>
<evidence type="ECO:0000313" key="14">
    <source>
        <dbReference type="Proteomes" id="UP001065322"/>
    </source>
</evidence>
<evidence type="ECO:0000256" key="3">
    <source>
        <dbReference type="ARBA" id="ARBA00022448"/>
    </source>
</evidence>